<evidence type="ECO:0000313" key="3">
    <source>
        <dbReference type="EMBL" id="ALL26034.1"/>
    </source>
</evidence>
<keyword evidence="1" id="KW-0472">Membrane</keyword>
<dbReference type="EMBL" id="MW353136">
    <property type="protein sequence ID" value="QQL09305.1"/>
    <property type="molecule type" value="Genomic_DNA"/>
</dbReference>
<keyword evidence="11" id="KW-1185">Reference proteome</keyword>
<protein>
    <submittedName>
        <fullName evidence="3">Membrane protein UL56</fullName>
    </submittedName>
</protein>
<evidence type="ECO:0000313" key="10">
    <source>
        <dbReference type="EMBL" id="QQL09529.1"/>
    </source>
</evidence>
<gene>
    <name evidence="3" type="primary">UL56</name>
    <name evidence="5" type="ORF">A8B60_gp01</name>
</gene>
<evidence type="ECO:0000256" key="1">
    <source>
        <dbReference type="SAM" id="Phobius"/>
    </source>
</evidence>
<evidence type="ECO:0000313" key="9">
    <source>
        <dbReference type="EMBL" id="QQL09455.1"/>
    </source>
</evidence>
<keyword evidence="1" id="KW-1133">Transmembrane helix</keyword>
<accession>A0A172DSI5</accession>
<dbReference type="EMBL" id="MW353126">
    <property type="protein sequence ID" value="QQL08554.1"/>
    <property type="molecule type" value="Genomic_DNA"/>
</dbReference>
<reference evidence="3 11" key="2">
    <citation type="journal article" date="2016" name="PLoS ONE">
        <title>Genome Sequence of Canine Herpesvirus.</title>
        <authorList>
            <person name="Papageorgiou K.V."/>
            <person name="Suarez N.M."/>
            <person name="Wilkie G.S."/>
            <person name="McDonald M."/>
            <person name="Graham E.M."/>
            <person name="Davison A.J."/>
        </authorList>
    </citation>
    <scope>NUCLEOTIDE SEQUENCE [LARGE SCALE GENOMIC DNA]</scope>
    <source>
        <strain evidence="3">0194</strain>
        <strain evidence="2">V777</strain>
    </source>
</reference>
<dbReference type="Proteomes" id="UP000130192">
    <property type="component" value="Genome"/>
</dbReference>
<dbReference type="EMBL" id="MW353139">
    <property type="protein sequence ID" value="QQL09529.1"/>
    <property type="molecule type" value="Genomic_DNA"/>
</dbReference>
<dbReference type="EMBL" id="MW353132">
    <property type="protein sequence ID" value="QQL09005.1"/>
    <property type="molecule type" value="Genomic_DNA"/>
</dbReference>
<name>A0A172DSI5_9ALPH</name>
<dbReference type="EMBL" id="KY057364">
    <property type="protein sequence ID" value="ARE29806.1"/>
    <property type="molecule type" value="Genomic_DNA"/>
</dbReference>
<sequence>MENGSSSDLPCFVNIHQFNRSFSLPNDHQDLNFLHPTSSNIRRFSLSSNQNNINQNNLYSTSVETISSRPPSYNTLVRTNQITDYNNTSVFINDDFSIIPPSYYETLLISPPAYDIQLPEGNQAFSNLNNTTLHQDEYFNSNRCIIYFLLFVTFVSIIIIITIVITKIHSIKH</sequence>
<evidence type="ECO:0000313" key="11">
    <source>
        <dbReference type="Proteomes" id="UP000138111"/>
    </source>
</evidence>
<dbReference type="EMBL" id="KT819632">
    <property type="protein sequence ID" value="ALL25958.1"/>
    <property type="molecule type" value="Genomic_DNA"/>
</dbReference>
<dbReference type="EMBL" id="MW353130">
    <property type="protein sequence ID" value="QQL08854.1"/>
    <property type="molecule type" value="Genomic_DNA"/>
</dbReference>
<dbReference type="RefSeq" id="YP_009252228.1">
    <property type="nucleotide sequence ID" value="NC_030117.1"/>
</dbReference>
<reference evidence="5" key="4">
    <citation type="journal article" date="2020" name="Viruses">
        <title>Phylogenomic Analysis of Global Isolates of Canid Alphaherpesvirus 1.</title>
        <authorList>
            <person name="Lewin A.C."/>
            <person name="Coghill L.M."/>
            <person name="Mironovich M."/>
            <person name="Liu C.C."/>
            <person name="Carter R.T."/>
            <person name="Ledbetter E.C."/>
        </authorList>
    </citation>
    <scope>NUCLEOTIDE SEQUENCE</scope>
    <source>
        <strain evidence="8">ELAL-12</strain>
        <strain evidence="9">ELAL-13</strain>
        <strain evidence="10">ELAL-15</strain>
        <strain evidence="5">ELAL-2</strain>
        <strain evidence="6">ELAL-6</strain>
        <strain evidence="7">ELAL-8</strain>
    </source>
</reference>
<dbReference type="KEGG" id="vg:27815393"/>
<feature type="transmembrane region" description="Helical" evidence="1">
    <location>
        <begin position="145"/>
        <end position="165"/>
    </location>
</feature>
<evidence type="ECO:0000313" key="2">
    <source>
        <dbReference type="EMBL" id="ALL25958.1"/>
    </source>
</evidence>
<evidence type="ECO:0000313" key="6">
    <source>
        <dbReference type="EMBL" id="QQL08854.1"/>
    </source>
</evidence>
<dbReference type="EMBL" id="MW353138">
    <property type="protein sequence ID" value="QQL09455.1"/>
    <property type="molecule type" value="Genomic_DNA"/>
</dbReference>
<dbReference type="EMBL" id="KT819633">
    <property type="protein sequence ID" value="ALL26034.1"/>
    <property type="molecule type" value="Genomic_DNA"/>
</dbReference>
<evidence type="ECO:0000313" key="7">
    <source>
        <dbReference type="EMBL" id="QQL09005.1"/>
    </source>
</evidence>
<reference evidence="3" key="1">
    <citation type="submission" date="2015-09" db="EMBL/GenBank/DDBJ databases">
        <authorList>
            <person name="Jackson K.R."/>
            <person name="Lunt B.L."/>
            <person name="Fisher J.N.B."/>
            <person name="Gardner A.V."/>
            <person name="Bailey M.E."/>
            <person name="Deus L.M."/>
            <person name="Earl A.S."/>
            <person name="Gibby P.D."/>
            <person name="Hartmann K.A."/>
            <person name="Liu J.E."/>
            <person name="Manci A.M."/>
            <person name="Nielsen D.A."/>
            <person name="Solomon M.B."/>
            <person name="Breakwell D.P."/>
            <person name="Burnett S.H."/>
            <person name="Grose J.H."/>
        </authorList>
    </citation>
    <scope>NUCLEOTIDE SEQUENCE</scope>
    <source>
        <strain evidence="3">0194</strain>
        <strain evidence="2">V777</strain>
    </source>
</reference>
<evidence type="ECO:0000313" key="8">
    <source>
        <dbReference type="EMBL" id="QQL09305.1"/>
    </source>
</evidence>
<evidence type="ECO:0000313" key="5">
    <source>
        <dbReference type="EMBL" id="QQL08554.1"/>
    </source>
</evidence>
<evidence type="ECO:0000313" key="4">
    <source>
        <dbReference type="EMBL" id="ARE29806.1"/>
    </source>
</evidence>
<reference evidence="4" key="3">
    <citation type="journal article" date="2018" name="Aust. Vet. J.">
        <title>Genome sequence of an Australian strain of canid alphaherpesvirus 1.</title>
        <authorList>
            <person name="Sarker S."/>
            <person name="Das S."/>
            <person name="Helbig K."/>
            <person name="Peters A."/>
            <person name="Raidal S.R."/>
        </authorList>
    </citation>
    <scope>NUCLEOTIDE SEQUENCE</scope>
    <source>
        <strain evidence="4">15-4016-NSW</strain>
    </source>
</reference>
<proteinExistence type="predicted"/>
<keyword evidence="1" id="KW-0812">Transmembrane</keyword>
<dbReference type="GeneID" id="27815393"/>
<organism evidence="3 11">
    <name type="scientific">Canid alphaherpesvirus 1</name>
    <dbReference type="NCBI Taxonomy" id="170325"/>
    <lineage>
        <taxon>Viruses</taxon>
        <taxon>Duplodnaviria</taxon>
        <taxon>Heunggongvirae</taxon>
        <taxon>Peploviricota</taxon>
        <taxon>Herviviricetes</taxon>
        <taxon>Herpesvirales</taxon>
        <taxon>Orthoherpesviridae</taxon>
        <taxon>Alphaherpesvirinae</taxon>
        <taxon>Varicellovirus</taxon>
        <taxon>Varicellovirus canidalpha1</taxon>
    </lineage>
</organism>
<dbReference type="Proteomes" id="UP000138111">
    <property type="component" value="Segment"/>
</dbReference>